<protein>
    <recommendedName>
        <fullName evidence="4">Ubiquitin-like protease family profile domain-containing protein</fullName>
    </recommendedName>
</protein>
<reference evidence="1" key="1">
    <citation type="submission" date="2020-04" db="EMBL/GenBank/DDBJ databases">
        <title>Hybrid Assembly of Korean Phytophthora infestans isolates.</title>
        <authorList>
            <person name="Prokchorchik M."/>
            <person name="Lee Y."/>
            <person name="Seo J."/>
            <person name="Cho J.-H."/>
            <person name="Park Y.-E."/>
            <person name="Jang D.-C."/>
            <person name="Im J.-S."/>
            <person name="Choi J.-G."/>
            <person name="Park H.-J."/>
            <person name="Lee G.-B."/>
            <person name="Lee Y.-G."/>
            <person name="Hong S.-Y."/>
            <person name="Cho K."/>
            <person name="Sohn K.H."/>
        </authorList>
    </citation>
    <scope>NUCLEOTIDE SEQUENCE</scope>
    <source>
        <strain evidence="1">KR_1_A1</strain>
        <strain evidence="2">KR_2_A2</strain>
    </source>
</reference>
<dbReference type="Proteomes" id="UP000602510">
    <property type="component" value="Unassembled WGS sequence"/>
</dbReference>
<dbReference type="EMBL" id="WSZM01000014">
    <property type="protein sequence ID" value="KAF4046785.1"/>
    <property type="molecule type" value="Genomic_DNA"/>
</dbReference>
<name>A0A833TH44_PHYIN</name>
<evidence type="ECO:0000313" key="1">
    <source>
        <dbReference type="EMBL" id="KAF4046785.1"/>
    </source>
</evidence>
<dbReference type="AlphaFoldDB" id="A0A833TH44"/>
<comment type="caution">
    <text evidence="1">The sequence shown here is derived from an EMBL/GenBank/DDBJ whole genome shotgun (WGS) entry which is preliminary data.</text>
</comment>
<gene>
    <name evidence="1" type="ORF">GN244_ATG00785</name>
    <name evidence="2" type="ORF">GN958_ATG20319</name>
</gene>
<dbReference type="EMBL" id="JAACNO010002837">
    <property type="protein sequence ID" value="KAF4130425.1"/>
    <property type="molecule type" value="Genomic_DNA"/>
</dbReference>
<accession>A0A833TH44</accession>
<evidence type="ECO:0008006" key="4">
    <source>
        <dbReference type="Google" id="ProtNLM"/>
    </source>
</evidence>
<evidence type="ECO:0000313" key="3">
    <source>
        <dbReference type="Proteomes" id="UP000602510"/>
    </source>
</evidence>
<organism evidence="1 3">
    <name type="scientific">Phytophthora infestans</name>
    <name type="common">Potato late blight agent</name>
    <name type="synonym">Botrytis infestans</name>
    <dbReference type="NCBI Taxonomy" id="4787"/>
    <lineage>
        <taxon>Eukaryota</taxon>
        <taxon>Sar</taxon>
        <taxon>Stramenopiles</taxon>
        <taxon>Oomycota</taxon>
        <taxon>Peronosporomycetes</taxon>
        <taxon>Peronosporales</taxon>
        <taxon>Peronosporaceae</taxon>
        <taxon>Phytophthora</taxon>
    </lineage>
</organism>
<dbReference type="Proteomes" id="UP000704712">
    <property type="component" value="Unassembled WGS sequence"/>
</dbReference>
<sequence>MPIMITQAKVKIFPGWLQKDGYSCGVFFAQWLELYLSVARATPLDDSIPMPHGNNLDPNQLMYERVKHFSYVFDRVAADVDIVQ</sequence>
<keyword evidence="3" id="KW-1185">Reference proteome</keyword>
<proteinExistence type="predicted"/>
<evidence type="ECO:0000313" key="2">
    <source>
        <dbReference type="EMBL" id="KAF4130425.1"/>
    </source>
</evidence>